<comment type="caution">
    <text evidence="3">The sequence shown here is derived from an EMBL/GenBank/DDBJ whole genome shotgun (WGS) entry which is preliminary data.</text>
</comment>
<proteinExistence type="predicted"/>
<dbReference type="PANTHER" id="PTHR32328">
    <property type="entry name" value="L-SERYL-TRNA(SEC) SELENIUM TRANSFERASE"/>
    <property type="match status" value="1"/>
</dbReference>
<dbReference type="PANTHER" id="PTHR32328:SF0">
    <property type="entry name" value="L-SERYL-TRNA(SEC) SELENIUM TRANSFERASE"/>
    <property type="match status" value="1"/>
</dbReference>
<accession>A0ABS6F0H4</accession>
<dbReference type="Pfam" id="PF03841">
    <property type="entry name" value="SelA"/>
    <property type="match status" value="1"/>
</dbReference>
<dbReference type="GO" id="GO:0016829">
    <property type="term" value="F:lyase activity"/>
    <property type="evidence" value="ECO:0007669"/>
    <property type="project" value="UniProtKB-KW"/>
</dbReference>
<gene>
    <name evidence="3" type="ORF">KQI89_08960</name>
</gene>
<keyword evidence="4" id="KW-1185">Reference proteome</keyword>
<keyword evidence="3" id="KW-0456">Lyase</keyword>
<organism evidence="3 4">
    <name type="scientific">Clostridium simiarum</name>
    <dbReference type="NCBI Taxonomy" id="2841506"/>
    <lineage>
        <taxon>Bacteria</taxon>
        <taxon>Bacillati</taxon>
        <taxon>Bacillota</taxon>
        <taxon>Clostridia</taxon>
        <taxon>Eubacteriales</taxon>
        <taxon>Clostridiaceae</taxon>
        <taxon>Clostridium</taxon>
    </lineage>
</organism>
<evidence type="ECO:0000313" key="3">
    <source>
        <dbReference type="EMBL" id="MBU5591895.1"/>
    </source>
</evidence>
<dbReference type="RefSeq" id="WP_216456819.1">
    <property type="nucleotide sequence ID" value="NZ_JAHLQL010000002.1"/>
</dbReference>
<dbReference type="InterPro" id="IPR018319">
    <property type="entry name" value="SelA-like"/>
</dbReference>
<keyword evidence="2" id="KW-0663">Pyridoxal phosphate</keyword>
<evidence type="ECO:0000313" key="4">
    <source>
        <dbReference type="Proteomes" id="UP000736583"/>
    </source>
</evidence>
<protein>
    <submittedName>
        <fullName evidence="3">DgaE family pyridoxal phosphate-dependent ammonia lyase</fullName>
    </submittedName>
</protein>
<dbReference type="Proteomes" id="UP000736583">
    <property type="component" value="Unassembled WGS sequence"/>
</dbReference>
<name>A0ABS6F0H4_9CLOT</name>
<dbReference type="EMBL" id="JAHLQL010000002">
    <property type="protein sequence ID" value="MBU5591895.1"/>
    <property type="molecule type" value="Genomic_DNA"/>
</dbReference>
<comment type="cofactor">
    <cofactor evidence="1">
        <name>pyridoxal 5'-phosphate</name>
        <dbReference type="ChEBI" id="CHEBI:597326"/>
    </cofactor>
</comment>
<reference evidence="3 4" key="1">
    <citation type="submission" date="2021-06" db="EMBL/GenBank/DDBJ databases">
        <authorList>
            <person name="Sun Q."/>
            <person name="Li D."/>
        </authorList>
    </citation>
    <scope>NUCLEOTIDE SEQUENCE [LARGE SCALE GENOMIC DNA]</scope>
    <source>
        <strain evidence="3 4">MSJ-4</strain>
    </source>
</reference>
<sequence length="372" mass="41044">MSDLSLYEKYGLKQVINASGKMTILGVSTLSEEVVQDMKKGASNFFEIKDLLDKTGAYIAKTLNVESAYIVSSASAGIALSVASLISKDNLDIIYNLHSRKYDVPREIILPKGHNVDYGCPVETMIELGGGLLREAGYSNQCKKEHVEALINENTLALMYVKSHHCVQKGMVEIKELVDLGEKYKLPVIIDAAAEEDLKKYYNLGADVVIYSGAKAIEGPTSGLVIGKKKYIDLIKLQSQGIGRAMKVGKENILGLTRAIELYENSIKTTGEELNKRLEGFINTLNKINGVEAKSVKDDSGRDIVRGELSFNSEVLNLNAKYIANELKEGDIAIYTRDYRANQGKIEIDIRSVSDEELKIIEDRIIEIIGGK</sequence>
<dbReference type="InterPro" id="IPR006337">
    <property type="entry name" value="DgaE-like"/>
</dbReference>
<evidence type="ECO:0000256" key="2">
    <source>
        <dbReference type="ARBA" id="ARBA00022898"/>
    </source>
</evidence>
<evidence type="ECO:0000256" key="1">
    <source>
        <dbReference type="ARBA" id="ARBA00001933"/>
    </source>
</evidence>
<dbReference type="NCBIfam" id="TIGR01437">
    <property type="entry name" value="selA_rel"/>
    <property type="match status" value="1"/>
</dbReference>